<name>A0A2T0TJM7_9PSEU</name>
<dbReference type="AlphaFoldDB" id="A0A2T0TJM7"/>
<organism evidence="1 2">
    <name type="scientific">Umezawaea tangerina</name>
    <dbReference type="NCBI Taxonomy" id="84725"/>
    <lineage>
        <taxon>Bacteria</taxon>
        <taxon>Bacillati</taxon>
        <taxon>Actinomycetota</taxon>
        <taxon>Actinomycetes</taxon>
        <taxon>Pseudonocardiales</taxon>
        <taxon>Pseudonocardiaceae</taxon>
        <taxon>Umezawaea</taxon>
    </lineage>
</organism>
<proteinExistence type="predicted"/>
<gene>
    <name evidence="1" type="ORF">CLV43_101182</name>
</gene>
<evidence type="ECO:0000313" key="2">
    <source>
        <dbReference type="Proteomes" id="UP000239494"/>
    </source>
</evidence>
<reference evidence="1 2" key="1">
    <citation type="submission" date="2018-03" db="EMBL/GenBank/DDBJ databases">
        <title>Genomic Encyclopedia of Archaeal and Bacterial Type Strains, Phase II (KMG-II): from individual species to whole genera.</title>
        <authorList>
            <person name="Goeker M."/>
        </authorList>
    </citation>
    <scope>NUCLEOTIDE SEQUENCE [LARGE SCALE GENOMIC DNA]</scope>
    <source>
        <strain evidence="1 2">DSM 44720</strain>
    </source>
</reference>
<dbReference type="EMBL" id="PVTF01000001">
    <property type="protein sequence ID" value="PRY45920.1"/>
    <property type="molecule type" value="Genomic_DNA"/>
</dbReference>
<evidence type="ECO:0000313" key="1">
    <source>
        <dbReference type="EMBL" id="PRY45920.1"/>
    </source>
</evidence>
<comment type="caution">
    <text evidence="1">The sequence shown here is derived from an EMBL/GenBank/DDBJ whole genome shotgun (WGS) entry which is preliminary data.</text>
</comment>
<keyword evidence="2" id="KW-1185">Reference proteome</keyword>
<accession>A0A2T0TJM7</accession>
<dbReference type="Proteomes" id="UP000239494">
    <property type="component" value="Unassembled WGS sequence"/>
</dbReference>
<sequence>MVLRAEQDHVVVGREESATRELADVALGFTLKCLRDFLRDDAAAEHARKGISDHAFETALEALYEAHGNTFRLG</sequence>
<protein>
    <submittedName>
        <fullName evidence="1">Uncharacterized protein</fullName>
    </submittedName>
</protein>